<dbReference type="EMBL" id="SULG01000018">
    <property type="protein sequence ID" value="TLD42512.1"/>
    <property type="molecule type" value="Genomic_DNA"/>
</dbReference>
<reference evidence="10 11" key="1">
    <citation type="submission" date="2019-04" db="EMBL/GenBank/DDBJ databases">
        <title>Genome of a novel bacterium Candidatus Jettenia ecosi reconstructed from metagenome of an anammox bioreactor.</title>
        <authorList>
            <person name="Mardanov A.V."/>
            <person name="Beletsky A.V."/>
            <person name="Ravin N.V."/>
            <person name="Botchkova E.A."/>
            <person name="Litti Y.V."/>
            <person name="Nozhevnikova A.N."/>
        </authorList>
    </citation>
    <scope>NUCLEOTIDE SEQUENCE [LARGE SCALE GENOMIC DNA]</scope>
    <source>
        <strain evidence="10">J2</strain>
    </source>
</reference>
<comment type="catalytic activity">
    <reaction evidence="8">
        <text>2 cob(II)yrinate a,c diamide + reduced [electron-transfer flavoprotein] + 2 ATP = 2 adenosylcob(III)yrinate a,c-diamide + 2 triphosphate + oxidized [electron-transfer flavoprotein] + 3 H(+)</text>
        <dbReference type="Rhea" id="RHEA:11528"/>
        <dbReference type="Rhea" id="RHEA-COMP:10685"/>
        <dbReference type="Rhea" id="RHEA-COMP:10686"/>
        <dbReference type="ChEBI" id="CHEBI:15378"/>
        <dbReference type="ChEBI" id="CHEBI:18036"/>
        <dbReference type="ChEBI" id="CHEBI:30616"/>
        <dbReference type="ChEBI" id="CHEBI:57692"/>
        <dbReference type="ChEBI" id="CHEBI:58307"/>
        <dbReference type="ChEBI" id="CHEBI:58503"/>
        <dbReference type="ChEBI" id="CHEBI:58537"/>
        <dbReference type="EC" id="2.5.1.17"/>
    </reaction>
</comment>
<comment type="pathway">
    <text evidence="1">Cofactor biosynthesis; adenosylcobalamin biosynthesis; adenosylcobalamin from cob(II)yrinate a,c-diamide: step 2/7.</text>
</comment>
<evidence type="ECO:0000256" key="5">
    <source>
        <dbReference type="ARBA" id="ARBA00031529"/>
    </source>
</evidence>
<keyword evidence="10" id="KW-0808">Transferase</keyword>
<dbReference type="Pfam" id="PF02572">
    <property type="entry name" value="CobA_CobO_BtuR"/>
    <property type="match status" value="1"/>
</dbReference>
<evidence type="ECO:0000256" key="7">
    <source>
        <dbReference type="ARBA" id="ARBA00033354"/>
    </source>
</evidence>
<dbReference type="NCBIfam" id="NF004637">
    <property type="entry name" value="PRK05986.1"/>
    <property type="match status" value="1"/>
</dbReference>
<dbReference type="EC" id="2.5.1.17" evidence="3"/>
<dbReference type="NCBIfam" id="TIGR00708">
    <property type="entry name" value="cobA"/>
    <property type="match status" value="1"/>
</dbReference>
<dbReference type="InterPro" id="IPR003724">
    <property type="entry name" value="CblAdoTrfase_CobA"/>
</dbReference>
<proteinExistence type="inferred from homology"/>
<gene>
    <name evidence="10" type="ORF">JETT_1163</name>
</gene>
<comment type="function">
    <text evidence="4">Required for both de novo synthesis of the corrin ring for the assimilation of exogenous corrinoids. Participates in the adenosylation of a variety of incomplete and complete corrinoids.</text>
</comment>
<evidence type="ECO:0000313" key="11">
    <source>
        <dbReference type="Proteomes" id="UP000319783"/>
    </source>
</evidence>
<dbReference type="AlphaFoldDB" id="A0A533QCX0"/>
<comment type="caution">
    <text evidence="10">The sequence shown here is derived from an EMBL/GenBank/DDBJ whole genome shotgun (WGS) entry which is preliminary data.</text>
</comment>
<evidence type="ECO:0000256" key="4">
    <source>
        <dbReference type="ARBA" id="ARBA00024929"/>
    </source>
</evidence>
<dbReference type="CDD" id="cd00561">
    <property type="entry name" value="CobA_ACA"/>
    <property type="match status" value="1"/>
</dbReference>
<evidence type="ECO:0000256" key="8">
    <source>
        <dbReference type="ARBA" id="ARBA00048555"/>
    </source>
</evidence>
<dbReference type="GO" id="GO:0009236">
    <property type="term" value="P:cobalamin biosynthetic process"/>
    <property type="evidence" value="ECO:0007669"/>
    <property type="project" value="InterPro"/>
</dbReference>
<dbReference type="Gene3D" id="3.40.50.300">
    <property type="entry name" value="P-loop containing nucleotide triphosphate hydrolases"/>
    <property type="match status" value="1"/>
</dbReference>
<dbReference type="GO" id="GO:0005524">
    <property type="term" value="F:ATP binding"/>
    <property type="evidence" value="ECO:0007669"/>
    <property type="project" value="InterPro"/>
</dbReference>
<evidence type="ECO:0000313" key="10">
    <source>
        <dbReference type="EMBL" id="TLD42512.1"/>
    </source>
</evidence>
<dbReference type="Proteomes" id="UP000319783">
    <property type="component" value="Unassembled WGS sequence"/>
</dbReference>
<sequence>MGNGLIIVNTGDGKGKTTAALGLGLRATGHGMKVLMLQFIKGAWHTGELEAMKRLEPGFRIVQLGLGFIRKDGPPGSPYTDEIIENAKVSWDYAKQEIFSDLYDVVILDEINNMTSYGLLDVEDIIAALKERPKRLHVILTGRNAHGKIIELADIVTEMRDIKHCYKKGIKAQKGIEF</sequence>
<dbReference type="GO" id="GO:0008817">
    <property type="term" value="F:corrinoid adenosyltransferase activity"/>
    <property type="evidence" value="ECO:0007669"/>
    <property type="project" value="UniProtKB-EC"/>
</dbReference>
<dbReference type="PANTHER" id="PTHR46638:SF1">
    <property type="entry name" value="CORRINOID ADENOSYLTRANSFERASE"/>
    <property type="match status" value="1"/>
</dbReference>
<evidence type="ECO:0000256" key="2">
    <source>
        <dbReference type="ARBA" id="ARBA00007487"/>
    </source>
</evidence>
<dbReference type="PANTHER" id="PTHR46638">
    <property type="entry name" value="CORRINOID ADENOSYLTRANSFERASE"/>
    <property type="match status" value="1"/>
</dbReference>
<dbReference type="SUPFAM" id="SSF52540">
    <property type="entry name" value="P-loop containing nucleoside triphosphate hydrolases"/>
    <property type="match status" value="1"/>
</dbReference>
<evidence type="ECO:0000256" key="6">
    <source>
        <dbReference type="ARBA" id="ARBA00033334"/>
    </source>
</evidence>
<protein>
    <recommendedName>
        <fullName evidence="3">corrinoid adenosyltransferase</fullName>
        <ecNumber evidence="3">2.5.1.17</ecNumber>
    </recommendedName>
    <alternativeName>
        <fullName evidence="5">Cob(II)alamin adenosyltransferase</fullName>
    </alternativeName>
    <alternativeName>
        <fullName evidence="7">Cob(II)yrinic acid a,c-diamide adenosyltransferase</fullName>
    </alternativeName>
    <alternativeName>
        <fullName evidence="6">Cobinamide/cobalamin adenosyltransferase</fullName>
    </alternativeName>
</protein>
<name>A0A533QCX0_9BACT</name>
<dbReference type="InterPro" id="IPR027417">
    <property type="entry name" value="P-loop_NTPase"/>
</dbReference>
<evidence type="ECO:0000256" key="3">
    <source>
        <dbReference type="ARBA" id="ARBA00012454"/>
    </source>
</evidence>
<evidence type="ECO:0000256" key="1">
    <source>
        <dbReference type="ARBA" id="ARBA00005121"/>
    </source>
</evidence>
<comment type="similarity">
    <text evidence="2">Belongs to the Cob(I)alamin adenosyltransferase family.</text>
</comment>
<dbReference type="PIRSF" id="PIRSF015617">
    <property type="entry name" value="Adensltrnsf_CobA"/>
    <property type="match status" value="1"/>
</dbReference>
<evidence type="ECO:0000256" key="9">
    <source>
        <dbReference type="ARBA" id="ARBA00048692"/>
    </source>
</evidence>
<organism evidence="10 11">
    <name type="scientific">Candidatus Jettenia ecosi</name>
    <dbReference type="NCBI Taxonomy" id="2494326"/>
    <lineage>
        <taxon>Bacteria</taxon>
        <taxon>Pseudomonadati</taxon>
        <taxon>Planctomycetota</taxon>
        <taxon>Candidatus Brocadiia</taxon>
        <taxon>Candidatus Brocadiales</taxon>
        <taxon>Candidatus Brocadiaceae</taxon>
        <taxon>Candidatus Jettenia</taxon>
    </lineage>
</organism>
<accession>A0A533QCX0</accession>
<comment type="catalytic activity">
    <reaction evidence="9">
        <text>2 cob(II)alamin + reduced [electron-transfer flavoprotein] + 2 ATP = 2 adenosylcob(III)alamin + 2 triphosphate + oxidized [electron-transfer flavoprotein] + 3 H(+)</text>
        <dbReference type="Rhea" id="RHEA:28671"/>
        <dbReference type="Rhea" id="RHEA-COMP:10685"/>
        <dbReference type="Rhea" id="RHEA-COMP:10686"/>
        <dbReference type="ChEBI" id="CHEBI:15378"/>
        <dbReference type="ChEBI" id="CHEBI:16304"/>
        <dbReference type="ChEBI" id="CHEBI:18036"/>
        <dbReference type="ChEBI" id="CHEBI:18408"/>
        <dbReference type="ChEBI" id="CHEBI:30616"/>
        <dbReference type="ChEBI" id="CHEBI:57692"/>
        <dbReference type="ChEBI" id="CHEBI:58307"/>
        <dbReference type="EC" id="2.5.1.17"/>
    </reaction>
</comment>